<dbReference type="GeneID" id="106465637"/>
<reference evidence="4" key="1">
    <citation type="submission" date="2025-08" db="UniProtKB">
        <authorList>
            <consortium name="RefSeq"/>
        </authorList>
    </citation>
    <scope>IDENTIFICATION</scope>
    <source>
        <tissue evidence="4">Muscle</tissue>
    </source>
</reference>
<feature type="region of interest" description="Disordered" evidence="1">
    <location>
        <begin position="166"/>
        <end position="250"/>
    </location>
</feature>
<dbReference type="PANTHER" id="PTHR13902">
    <property type="entry name" value="SERINE/THREONINE-PROTEIN KINASE WNK WITH NO LYSINE -RELATED"/>
    <property type="match status" value="1"/>
</dbReference>
<feature type="region of interest" description="Disordered" evidence="1">
    <location>
        <begin position="81"/>
        <end position="142"/>
    </location>
</feature>
<proteinExistence type="predicted"/>
<feature type="compositionally biased region" description="Polar residues" evidence="1">
    <location>
        <begin position="81"/>
        <end position="102"/>
    </location>
</feature>
<dbReference type="SUPFAM" id="SSF56112">
    <property type="entry name" value="Protein kinase-like (PK-like)"/>
    <property type="match status" value="1"/>
</dbReference>
<dbReference type="InterPro" id="IPR050588">
    <property type="entry name" value="WNK_Ser-Thr_kinase"/>
</dbReference>
<sequence>MQNIEPHKQYIGVASSDMINNKPRNISLNGNDTETSKAEHVVTTSEDLTKQACSSRYSMSYSGKSNIPSSIKPSLGIQDVNKSSQQHLGQRSSQRLTYQDVSVSKVEKHLSDRSSGELKVRSVQKHLSASEPINAADKRNKSGISHAASYLSGSVRRVQFRTDRTSLGLTKQNSSKLAVSKDLRELPSPDETPELAFPSKSPPPFKTSQKLGMAGTRHQSTNVKNGDLRQEDAENKEDSLDENGHVNKTNSRPLISRFSFTKTVSRKPIAEEFLPPSKTDLSSESCSDFLDSFYPSTVCDNSGNENRNVAVNGLQTTILSSNFDKANFKENQNLVKIPEEGYNICQSSNTFVENPSHFSVSVTESSTNLKDEAEVVFENKVHQVDPGTNKGEDNSSELPLEEDEAVKARDTSPDGRFLKFEEEIGRGSFKTVYKGLDTATGVAVAWCEFQERLNKSERQRFREEAEMLKGLQHPNIVRFYDYWEVSLPKKKYLVLITELMTSGTLKTYLRRFKKINLKVLKSWCKQILKGLNFLHSRSPPIIHRDLKCDNIFITGTTGSVKIGDLGLATLKNRSFAKSVIGTPEFMAPEMYEEHYDESVDVYAFGMCMLEMATSEYPYSECSGPAQIYKRVTSGIPPQSFGKVENHELREIIGCCIQLSKEER</sequence>
<feature type="compositionally biased region" description="Polar residues" evidence="1">
    <location>
        <begin position="19"/>
        <end position="33"/>
    </location>
</feature>
<dbReference type="InterPro" id="IPR011009">
    <property type="entry name" value="Kinase-like_dom_sf"/>
</dbReference>
<organism evidence="3 4">
    <name type="scientific">Limulus polyphemus</name>
    <name type="common">Atlantic horseshoe crab</name>
    <dbReference type="NCBI Taxonomy" id="6850"/>
    <lineage>
        <taxon>Eukaryota</taxon>
        <taxon>Metazoa</taxon>
        <taxon>Ecdysozoa</taxon>
        <taxon>Arthropoda</taxon>
        <taxon>Chelicerata</taxon>
        <taxon>Merostomata</taxon>
        <taxon>Xiphosura</taxon>
        <taxon>Limulidae</taxon>
        <taxon>Limulus</taxon>
    </lineage>
</organism>
<dbReference type="Proteomes" id="UP000694941">
    <property type="component" value="Unplaced"/>
</dbReference>
<evidence type="ECO:0000313" key="4">
    <source>
        <dbReference type="RefSeq" id="XP_013781326.1"/>
    </source>
</evidence>
<dbReference type="RefSeq" id="XP_013781326.1">
    <property type="nucleotide sequence ID" value="XM_013925872.2"/>
</dbReference>
<feature type="compositionally biased region" description="Basic and acidic residues" evidence="1">
    <location>
        <begin position="105"/>
        <end position="120"/>
    </location>
</feature>
<feature type="compositionally biased region" description="Basic and acidic residues" evidence="1">
    <location>
        <begin position="226"/>
        <end position="245"/>
    </location>
</feature>
<dbReference type="Pfam" id="PF00069">
    <property type="entry name" value="Pkinase"/>
    <property type="match status" value="1"/>
</dbReference>
<dbReference type="PROSITE" id="PS00108">
    <property type="entry name" value="PROTEIN_KINASE_ST"/>
    <property type="match status" value="1"/>
</dbReference>
<dbReference type="CDD" id="cd13983">
    <property type="entry name" value="STKc_WNK"/>
    <property type="match status" value="1"/>
</dbReference>
<name>A0ABM1BG41_LIMPO</name>
<dbReference type="Gene3D" id="1.10.510.10">
    <property type="entry name" value="Transferase(Phosphotransferase) domain 1"/>
    <property type="match status" value="1"/>
</dbReference>
<protein>
    <submittedName>
        <fullName evidence="4">Serine/threonine-protein kinase EDR1-like isoform X1</fullName>
    </submittedName>
</protein>
<feature type="region of interest" description="Disordered" evidence="1">
    <location>
        <begin position="383"/>
        <end position="403"/>
    </location>
</feature>
<dbReference type="InterPro" id="IPR000719">
    <property type="entry name" value="Prot_kinase_dom"/>
</dbReference>
<feature type="region of interest" description="Disordered" evidence="1">
    <location>
        <begin position="19"/>
        <end position="46"/>
    </location>
</feature>
<accession>A0ABM1BG41</accession>
<dbReference type="InterPro" id="IPR008271">
    <property type="entry name" value="Ser/Thr_kinase_AS"/>
</dbReference>
<gene>
    <name evidence="4" type="primary">LOC106465637</name>
</gene>
<evidence type="ECO:0000313" key="3">
    <source>
        <dbReference type="Proteomes" id="UP000694941"/>
    </source>
</evidence>
<dbReference type="PROSITE" id="PS50011">
    <property type="entry name" value="PROTEIN_KINASE_DOM"/>
    <property type="match status" value="1"/>
</dbReference>
<evidence type="ECO:0000256" key="1">
    <source>
        <dbReference type="SAM" id="MobiDB-lite"/>
    </source>
</evidence>
<dbReference type="Gene3D" id="3.30.200.20">
    <property type="entry name" value="Phosphorylase Kinase, domain 1"/>
    <property type="match status" value="1"/>
</dbReference>
<feature type="compositionally biased region" description="Polar residues" evidence="1">
    <location>
        <begin position="166"/>
        <end position="177"/>
    </location>
</feature>
<dbReference type="SMART" id="SM00220">
    <property type="entry name" value="S_TKc"/>
    <property type="match status" value="1"/>
</dbReference>
<feature type="domain" description="Protein kinase" evidence="2">
    <location>
        <begin position="418"/>
        <end position="663"/>
    </location>
</feature>
<keyword evidence="3" id="KW-1185">Reference proteome</keyword>
<evidence type="ECO:0000259" key="2">
    <source>
        <dbReference type="PROSITE" id="PS50011"/>
    </source>
</evidence>